<dbReference type="InterPro" id="IPR028565">
    <property type="entry name" value="MHD"/>
</dbReference>
<evidence type="ECO:0000259" key="6">
    <source>
        <dbReference type="PROSITE" id="PS51072"/>
    </source>
</evidence>
<dbReference type="eggNOG" id="KOG2740">
    <property type="taxonomic scope" value="Eukaryota"/>
</dbReference>
<dbReference type="RefSeq" id="XP_007873776.1">
    <property type="nucleotide sequence ID" value="XM_007875585.1"/>
</dbReference>
<dbReference type="VEuPathDB" id="FungiDB:PNEG_01807"/>
<dbReference type="GO" id="GO:0030131">
    <property type="term" value="C:clathrin adaptor complex"/>
    <property type="evidence" value="ECO:0007669"/>
    <property type="project" value="UniProtKB-UniRule"/>
</dbReference>
<evidence type="ECO:0000313" key="8">
    <source>
        <dbReference type="Proteomes" id="UP000011958"/>
    </source>
</evidence>
<gene>
    <name evidence="7" type="ORF">PNEG_01807</name>
</gene>
<dbReference type="InterPro" id="IPR050431">
    <property type="entry name" value="Adaptor_comp_med_subunit"/>
</dbReference>
<comment type="caution">
    <text evidence="7">The sequence shown here is derived from an EMBL/GenBank/DDBJ whole genome shotgun (WGS) entry which is preliminary data.</text>
</comment>
<dbReference type="InterPro" id="IPR022775">
    <property type="entry name" value="AP_mu_sigma_su"/>
</dbReference>
<dbReference type="GO" id="GO:0012505">
    <property type="term" value="C:endomembrane system"/>
    <property type="evidence" value="ECO:0007669"/>
    <property type="project" value="UniProtKB-SubCell"/>
</dbReference>
<dbReference type="PRINTS" id="PR00314">
    <property type="entry name" value="CLATHRINADPT"/>
</dbReference>
<dbReference type="EMBL" id="AFWA02000008">
    <property type="protein sequence ID" value="EMR10054.1"/>
    <property type="molecule type" value="Genomic_DNA"/>
</dbReference>
<evidence type="ECO:0000256" key="3">
    <source>
        <dbReference type="ARBA" id="ARBA00022927"/>
    </source>
</evidence>
<dbReference type="InterPro" id="IPR011012">
    <property type="entry name" value="Longin-like_dom_sf"/>
</dbReference>
<dbReference type="HOGENOM" id="CLU_026996_6_2_1"/>
<dbReference type="AlphaFoldDB" id="M7PHW5"/>
<keyword evidence="8" id="KW-1185">Reference proteome</keyword>
<dbReference type="GO" id="GO:0016192">
    <property type="term" value="P:vesicle-mediated transport"/>
    <property type="evidence" value="ECO:0007669"/>
    <property type="project" value="InterPro"/>
</dbReference>
<dbReference type="PROSITE" id="PS51072">
    <property type="entry name" value="MHD"/>
    <property type="match status" value="1"/>
</dbReference>
<dbReference type="Gene3D" id="3.30.450.60">
    <property type="match status" value="1"/>
</dbReference>
<dbReference type="InterPro" id="IPR001392">
    <property type="entry name" value="Clathrin_mu"/>
</dbReference>
<keyword evidence="4" id="KW-0472">Membrane</keyword>
<evidence type="ECO:0000256" key="4">
    <source>
        <dbReference type="ARBA" id="ARBA00023136"/>
    </source>
</evidence>
<dbReference type="PIRSF" id="PIRSF005992">
    <property type="entry name" value="Clathrin_mu"/>
    <property type="match status" value="1"/>
</dbReference>
<comment type="subcellular location">
    <subcellularLocation>
        <location evidence="1">Endomembrane system</location>
    </subcellularLocation>
</comment>
<dbReference type="SUPFAM" id="SSF64356">
    <property type="entry name" value="SNARE-like"/>
    <property type="match status" value="1"/>
</dbReference>
<dbReference type="Pfam" id="PF00928">
    <property type="entry name" value="Adap_comp_sub"/>
    <property type="match status" value="1"/>
</dbReference>
<evidence type="ECO:0000256" key="1">
    <source>
        <dbReference type="ARBA" id="ARBA00004308"/>
    </source>
</evidence>
<dbReference type="OrthoDB" id="10252354at2759"/>
<dbReference type="PROSITE" id="PS00991">
    <property type="entry name" value="CLAT_ADAPTOR_M_2"/>
    <property type="match status" value="1"/>
</dbReference>
<dbReference type="Proteomes" id="UP000011958">
    <property type="component" value="Unassembled WGS sequence"/>
</dbReference>
<dbReference type="Gene3D" id="2.60.40.1170">
    <property type="entry name" value="Mu homology domain, subdomain B"/>
    <property type="match status" value="2"/>
</dbReference>
<name>M7PHW5_PNEMU</name>
<dbReference type="InterPro" id="IPR018240">
    <property type="entry name" value="Clathrin_mu_CS"/>
</dbReference>
<dbReference type="GO" id="GO:0006886">
    <property type="term" value="P:intracellular protein transport"/>
    <property type="evidence" value="ECO:0007669"/>
    <property type="project" value="UniProtKB-UniRule"/>
</dbReference>
<sequence>MNSIKTLFILNKKGNIIFEHHWYGHTSKNIVALFISEYKKNIFHENSHIPIISCKDGILIHIEYNNIILLCVIASEIDPLYVIEFLYRIVDILEEYLGQDATKKLVLEKNFEIIIQLLNEMMDYGYPMITEPNALKDIIPPPDTVNKILNIAGLKRSCIPSGILSPIIWRKANVKHSRDDFFIDIIEELKAIINKHGKFITLFSKGKIICLSNISGVPNIILNMKSKYHLFYSSFHPCLYSSHQTPSLEQLSFIPPDGKFTLMTYGIELSDMLPSSLPISIEIKSGPNVGDFEIKLNIFNHLINNITIAIPISESCQLKYSKSTHGNIIFESKHEKKKIIWKLNKTETCSFASMKFTLDKMKIPPNYLITKFTCTGWIISNIKVESLKIISNPDAKYYKGIRYTTVANEIVVRF</sequence>
<dbReference type="PANTHER" id="PTHR10529">
    <property type="entry name" value="AP COMPLEX SUBUNIT MU"/>
    <property type="match status" value="1"/>
</dbReference>
<protein>
    <recommendedName>
        <fullName evidence="6">MHD domain-containing protein</fullName>
    </recommendedName>
</protein>
<comment type="similarity">
    <text evidence="5">Belongs to the adaptor complexes medium subunit family.</text>
</comment>
<evidence type="ECO:0000256" key="5">
    <source>
        <dbReference type="PIRNR" id="PIRNR005992"/>
    </source>
</evidence>
<feature type="domain" description="MHD" evidence="6">
    <location>
        <begin position="178"/>
        <end position="413"/>
    </location>
</feature>
<dbReference type="STRING" id="1069680.M7PHW5"/>
<accession>M7PHW5</accession>
<dbReference type="GeneID" id="19895501"/>
<proteinExistence type="inferred from homology"/>
<reference evidence="8" key="1">
    <citation type="journal article" date="2016" name="Nat. Commun.">
        <title>Genome analysis of three Pneumocystis species reveals adaptation mechanisms to life exclusively in mammalian hosts.</title>
        <authorList>
            <person name="Ma L."/>
            <person name="Chen Z."/>
            <person name="Huang D.W."/>
            <person name="Kutty G."/>
            <person name="Ishihara M."/>
            <person name="Wang H."/>
            <person name="Abouelleil A."/>
            <person name="Bishop L."/>
            <person name="Davey E."/>
            <person name="Deng R."/>
            <person name="Deng X."/>
            <person name="Fan L."/>
            <person name="Fantoni G."/>
            <person name="Fitzgerald M."/>
            <person name="Gogineni E."/>
            <person name="Goldberg J.M."/>
            <person name="Handley G."/>
            <person name="Hu X."/>
            <person name="Huber C."/>
            <person name="Jiao X."/>
            <person name="Jones K."/>
            <person name="Levin J.Z."/>
            <person name="Liu Y."/>
            <person name="Macdonald P."/>
            <person name="Melnikov A."/>
            <person name="Raley C."/>
            <person name="Sassi M."/>
            <person name="Sherman B.T."/>
            <person name="Song X."/>
            <person name="Sykes S."/>
            <person name="Tran B."/>
            <person name="Walsh L."/>
            <person name="Xia Y."/>
            <person name="Yang J."/>
            <person name="Young S."/>
            <person name="Zeng Q."/>
            <person name="Zheng X."/>
            <person name="Stephens R."/>
            <person name="Nusbaum C."/>
            <person name="Birren B.W."/>
            <person name="Azadi P."/>
            <person name="Lempicki R.A."/>
            <person name="Cuomo C.A."/>
            <person name="Kovacs J.A."/>
        </authorList>
    </citation>
    <scope>NUCLEOTIDE SEQUENCE [LARGE SCALE GENOMIC DNA]</scope>
    <source>
        <strain evidence="8">B123</strain>
    </source>
</reference>
<dbReference type="InterPro" id="IPR036168">
    <property type="entry name" value="AP2_Mu_C_sf"/>
</dbReference>
<dbReference type="OMA" id="INVHFTI"/>
<dbReference type="CDD" id="cd14837">
    <property type="entry name" value="AP3_Mu_N"/>
    <property type="match status" value="1"/>
</dbReference>
<keyword evidence="3 5" id="KW-0653">Protein transport</keyword>
<dbReference type="Pfam" id="PF01217">
    <property type="entry name" value="Clat_adaptor_s"/>
    <property type="match status" value="1"/>
</dbReference>
<evidence type="ECO:0000313" key="7">
    <source>
        <dbReference type="EMBL" id="EMR10054.1"/>
    </source>
</evidence>
<dbReference type="SUPFAM" id="SSF49447">
    <property type="entry name" value="Second domain of Mu2 adaptin subunit (ap50) of ap2 adaptor"/>
    <property type="match status" value="1"/>
</dbReference>
<organism evidence="7 8">
    <name type="scientific">Pneumocystis murina (strain B123)</name>
    <name type="common">Mouse pneumocystis pneumonia agent</name>
    <name type="synonym">Pneumocystis carinii f. sp. muris</name>
    <dbReference type="NCBI Taxonomy" id="1069680"/>
    <lineage>
        <taxon>Eukaryota</taxon>
        <taxon>Fungi</taxon>
        <taxon>Dikarya</taxon>
        <taxon>Ascomycota</taxon>
        <taxon>Taphrinomycotina</taxon>
        <taxon>Pneumocystomycetes</taxon>
        <taxon>Pneumocystaceae</taxon>
        <taxon>Pneumocystis</taxon>
    </lineage>
</organism>
<keyword evidence="2 5" id="KW-0813">Transport</keyword>
<evidence type="ECO:0000256" key="2">
    <source>
        <dbReference type="ARBA" id="ARBA00022448"/>
    </source>
</evidence>